<dbReference type="HOGENOM" id="CLU_417204_0_0_6"/>
<accession>Q1N6M6</accession>
<dbReference type="AlphaFoldDB" id="Q1N6M6"/>
<feature type="signal peptide" evidence="1">
    <location>
        <begin position="1"/>
        <end position="20"/>
    </location>
</feature>
<dbReference type="Gene3D" id="2.130.10.10">
    <property type="entry name" value="YVTN repeat-like/Quinoprotein amine dehydrogenase"/>
    <property type="match status" value="2"/>
</dbReference>
<dbReference type="OrthoDB" id="9812926at2"/>
<reference evidence="2 3" key="1">
    <citation type="submission" date="2006-03" db="EMBL/GenBank/DDBJ databases">
        <authorList>
            <person name="Pinhassi J."/>
            <person name="Pedros-Alio C."/>
            <person name="Ferriera S."/>
            <person name="Johnson J."/>
            <person name="Kravitz S."/>
            <person name="Halpern A."/>
            <person name="Remington K."/>
            <person name="Beeson K."/>
            <person name="Tran B."/>
            <person name="Rogers Y.-H."/>
            <person name="Friedman R."/>
            <person name="Venter J.C."/>
        </authorList>
    </citation>
    <scope>NUCLEOTIDE SEQUENCE [LARGE SCALE GENOMIC DNA]</scope>
    <source>
        <strain evidence="2 3">RED65</strain>
    </source>
</reference>
<comment type="caution">
    <text evidence="2">The sequence shown here is derived from an EMBL/GenBank/DDBJ whole genome shotgun (WGS) entry which is preliminary data.</text>
</comment>
<keyword evidence="3" id="KW-1185">Reference proteome</keyword>
<dbReference type="GO" id="GO:0020037">
    <property type="term" value="F:heme binding"/>
    <property type="evidence" value="ECO:0007669"/>
    <property type="project" value="InterPro"/>
</dbReference>
<dbReference type="InterPro" id="IPR036909">
    <property type="entry name" value="Cyt_c-like_dom_sf"/>
</dbReference>
<dbReference type="GO" id="GO:0009055">
    <property type="term" value="F:electron transfer activity"/>
    <property type="evidence" value="ECO:0007669"/>
    <property type="project" value="InterPro"/>
</dbReference>
<evidence type="ECO:0000256" key="1">
    <source>
        <dbReference type="SAM" id="SignalP"/>
    </source>
</evidence>
<protein>
    <recommendedName>
        <fullName evidence="4">Lyase</fullName>
    </recommendedName>
</protein>
<dbReference type="RefSeq" id="WP_007016987.1">
    <property type="nucleotide sequence ID" value="NZ_CH724113.1"/>
</dbReference>
<proteinExistence type="predicted"/>
<dbReference type="PANTHER" id="PTHR40274">
    <property type="entry name" value="VIRGINIAMYCIN B LYASE"/>
    <property type="match status" value="1"/>
</dbReference>
<keyword evidence="1" id="KW-0732">Signal</keyword>
<dbReference type="Proteomes" id="UP000004263">
    <property type="component" value="Unassembled WGS sequence"/>
</dbReference>
<dbReference type="SUPFAM" id="SSF63829">
    <property type="entry name" value="Calcium-dependent phosphotriesterase"/>
    <property type="match status" value="1"/>
</dbReference>
<evidence type="ECO:0000313" key="2">
    <source>
        <dbReference type="EMBL" id="EAT13566.1"/>
    </source>
</evidence>
<dbReference type="InterPro" id="IPR051344">
    <property type="entry name" value="Vgb"/>
</dbReference>
<dbReference type="EMBL" id="AAQH01000001">
    <property type="protein sequence ID" value="EAT13566.1"/>
    <property type="molecule type" value="Genomic_DNA"/>
</dbReference>
<organism evidence="2 3">
    <name type="scientific">Bermanella marisrubri</name>
    <dbReference type="NCBI Taxonomy" id="207949"/>
    <lineage>
        <taxon>Bacteria</taxon>
        <taxon>Pseudomonadati</taxon>
        <taxon>Pseudomonadota</taxon>
        <taxon>Gammaproteobacteria</taxon>
        <taxon>Oceanospirillales</taxon>
        <taxon>Oceanospirillaceae</taxon>
        <taxon>Bermanella</taxon>
    </lineage>
</organism>
<evidence type="ECO:0000313" key="3">
    <source>
        <dbReference type="Proteomes" id="UP000004263"/>
    </source>
</evidence>
<gene>
    <name evidence="2" type="ORF">RED65_09249</name>
</gene>
<name>Q1N6M6_9GAMM</name>
<sequence length="597" mass="68004">MMSKLFTFLIMILCALSVKAAKITVVDEQQQPLALVMVSATPVSGYTLDRSDSGYPPVGQTHRSNPTYTGFTSELGLIDSDGFSGEQLIRYRLRKPGFKDLTIEKPANVNFSLVLEKETDLIALAASRPANTWLHALDMEEDLKKHYIMQCGFCHQQGSMYLRRDRSVQSWEETIYRMVNYGARLADDAQVILPELLHKEYGKLNANPELIPAGTKWEQYLSKANITNWPIGDSFSQMHDLLHHSSGLVYVGDNLQDRMYEINPKTGEYQVYKLPREEWDQYGGLLGARLKEFPKHETFAGIHSFAESPIDGNVFITASYQQRIIEFNPRTKEWTNHHMDDGYYPHTLRIDDDNNVWFTLALSNQVGKFDRSKQEFTIIDLPNRSFRESITVTFMGVLLKLMSWGLPVANWAPVDRDSTGVPLPYGLDIAPDGAVWFARLHADSIGKIDPQTNELTMYETPFHGPRRLRVDADGGIWIAAFPESQIVRFDSDKEIFEFFDIPVNPIGSETPYSLNIDKQRKIVWVNGNTSDALYAYQYSTQQWQHYPMSKRVTFTRDVEIAGDGTVYTTNSSFPSWHIEDAQPSLIVLEPVGFSDSK</sequence>
<dbReference type="PANTHER" id="PTHR40274:SF3">
    <property type="entry name" value="VIRGINIAMYCIN B LYASE"/>
    <property type="match status" value="1"/>
</dbReference>
<evidence type="ECO:0008006" key="4">
    <source>
        <dbReference type="Google" id="ProtNLM"/>
    </source>
</evidence>
<dbReference type="Gene3D" id="1.10.760.10">
    <property type="entry name" value="Cytochrome c-like domain"/>
    <property type="match status" value="1"/>
</dbReference>
<feature type="chain" id="PRO_5004194907" description="Lyase" evidence="1">
    <location>
        <begin position="21"/>
        <end position="597"/>
    </location>
</feature>
<dbReference type="InterPro" id="IPR015943">
    <property type="entry name" value="WD40/YVTN_repeat-like_dom_sf"/>
</dbReference>
<dbReference type="STRING" id="207949.RED65_09249"/>